<dbReference type="InterPro" id="IPR004839">
    <property type="entry name" value="Aminotransferase_I/II_large"/>
</dbReference>
<accession>A0ABX4F243</accession>
<dbReference type="PANTHER" id="PTHR46577:SF1">
    <property type="entry name" value="HTH-TYPE TRANSCRIPTIONAL REGULATORY PROTEIN GABR"/>
    <property type="match status" value="1"/>
</dbReference>
<dbReference type="SUPFAM" id="SSF53383">
    <property type="entry name" value="PLP-dependent transferases"/>
    <property type="match status" value="1"/>
</dbReference>
<keyword evidence="5" id="KW-0804">Transcription</keyword>
<evidence type="ECO:0000313" key="8">
    <source>
        <dbReference type="Proteomes" id="UP000216354"/>
    </source>
</evidence>
<evidence type="ECO:0000313" key="7">
    <source>
        <dbReference type="EMBL" id="OZI66078.1"/>
    </source>
</evidence>
<reference evidence="7 8" key="1">
    <citation type="submission" date="2017-05" db="EMBL/GenBank/DDBJ databases">
        <title>Complete and WGS of Bordetella genogroups.</title>
        <authorList>
            <person name="Spilker T."/>
            <person name="Lipuma J."/>
        </authorList>
    </citation>
    <scope>NUCLEOTIDE SEQUENCE [LARGE SCALE GENOMIC DNA]</scope>
    <source>
        <strain evidence="7 8">AU9795</strain>
    </source>
</reference>
<keyword evidence="4" id="KW-0238">DNA-binding</keyword>
<evidence type="ECO:0000259" key="6">
    <source>
        <dbReference type="PROSITE" id="PS50949"/>
    </source>
</evidence>
<dbReference type="InterPro" id="IPR015424">
    <property type="entry name" value="PyrdxlP-dep_Trfase"/>
</dbReference>
<dbReference type="Gene3D" id="1.10.10.10">
    <property type="entry name" value="Winged helix-like DNA-binding domain superfamily/Winged helix DNA-binding domain"/>
    <property type="match status" value="1"/>
</dbReference>
<dbReference type="EMBL" id="NEVR01000002">
    <property type="protein sequence ID" value="OZI66078.1"/>
    <property type="molecule type" value="Genomic_DNA"/>
</dbReference>
<comment type="similarity">
    <text evidence="1">In the C-terminal section; belongs to the class-I pyridoxal-phosphate-dependent aminotransferase family.</text>
</comment>
<keyword evidence="8" id="KW-1185">Reference proteome</keyword>
<dbReference type="SUPFAM" id="SSF46785">
    <property type="entry name" value="Winged helix' DNA-binding domain"/>
    <property type="match status" value="1"/>
</dbReference>
<gene>
    <name evidence="7" type="ORF">CAL27_09555</name>
</gene>
<dbReference type="Gene3D" id="3.40.640.10">
    <property type="entry name" value="Type I PLP-dependent aspartate aminotransferase-like (Major domain)"/>
    <property type="match status" value="1"/>
</dbReference>
<evidence type="ECO:0000256" key="4">
    <source>
        <dbReference type="ARBA" id="ARBA00023125"/>
    </source>
</evidence>
<sequence length="477" mass="52122">MSVKTNIDTDSIYRAFLPEGPGRKYKRLAQGIEDAIRNGTIRQGAKLPPHRILADKLRVTAGTVSRAYSELERMGLVEARIGDGTFVREGSRDRVREKGFRNFVDSPDICNDMSRNMHIPGNEAQLLSHSLQQLSQAPALLQELLLYTPDAGLPRHREAGATWLSHGEFQAQHQQILCVNGSQHGLLVVLMAMLRAGDTLVTEHLSYPGLVSAAQLLGIKLLGLDMDDEGLLPESLEEICTANRVVALYCTPTIQNPTTAVMSITRREKIARICREHNLIVIEDETHAVLMAQRPAPICHLLPERGVLIGGMSKVVAAGLRVGYVHAPAAMVGRMAAAVRNSCWMATPLALEIASKWVEDGTAQALLAQQITEIGRRQSLVTHMLEGLSYRSHPCCPHFWIEVPAPWRAIEIEQGLRRLQHLVTTAEAFSAGRGALPQAVRVSVSNSPGGDQALLAGFASLAAMLRNGPEDVQTMRA</sequence>
<evidence type="ECO:0000256" key="5">
    <source>
        <dbReference type="ARBA" id="ARBA00023163"/>
    </source>
</evidence>
<dbReference type="InterPro" id="IPR015422">
    <property type="entry name" value="PyrdxlP-dep_Trfase_small"/>
</dbReference>
<feature type="domain" description="HTH gntR-type" evidence="6">
    <location>
        <begin position="22"/>
        <end position="90"/>
    </location>
</feature>
<dbReference type="InterPro" id="IPR015421">
    <property type="entry name" value="PyrdxlP-dep_Trfase_major"/>
</dbReference>
<evidence type="ECO:0000256" key="2">
    <source>
        <dbReference type="ARBA" id="ARBA00022898"/>
    </source>
</evidence>
<dbReference type="InterPro" id="IPR051446">
    <property type="entry name" value="HTH_trans_reg/aminotransferase"/>
</dbReference>
<dbReference type="InterPro" id="IPR036388">
    <property type="entry name" value="WH-like_DNA-bd_sf"/>
</dbReference>
<dbReference type="PROSITE" id="PS50949">
    <property type="entry name" value="HTH_GNTR"/>
    <property type="match status" value="1"/>
</dbReference>
<dbReference type="PANTHER" id="PTHR46577">
    <property type="entry name" value="HTH-TYPE TRANSCRIPTIONAL REGULATORY PROTEIN GABR"/>
    <property type="match status" value="1"/>
</dbReference>
<proteinExistence type="inferred from homology"/>
<dbReference type="SMART" id="SM00345">
    <property type="entry name" value="HTH_GNTR"/>
    <property type="match status" value="1"/>
</dbReference>
<dbReference type="CDD" id="cd00609">
    <property type="entry name" value="AAT_like"/>
    <property type="match status" value="1"/>
</dbReference>
<dbReference type="Pfam" id="PF00155">
    <property type="entry name" value="Aminotran_1_2"/>
    <property type="match status" value="1"/>
</dbReference>
<organism evidence="7 8">
    <name type="scientific">Bordetella genomosp. 1</name>
    <dbReference type="NCBI Taxonomy" id="1395607"/>
    <lineage>
        <taxon>Bacteria</taxon>
        <taxon>Pseudomonadati</taxon>
        <taxon>Pseudomonadota</taxon>
        <taxon>Betaproteobacteria</taxon>
        <taxon>Burkholderiales</taxon>
        <taxon>Alcaligenaceae</taxon>
        <taxon>Bordetella</taxon>
    </lineage>
</organism>
<dbReference type="RefSeq" id="WP_094831804.1">
    <property type="nucleotide sequence ID" value="NZ_NEVR01000002.1"/>
</dbReference>
<evidence type="ECO:0000256" key="3">
    <source>
        <dbReference type="ARBA" id="ARBA00023015"/>
    </source>
</evidence>
<keyword evidence="2" id="KW-0663">Pyridoxal phosphate</keyword>
<evidence type="ECO:0000256" key="1">
    <source>
        <dbReference type="ARBA" id="ARBA00005384"/>
    </source>
</evidence>
<dbReference type="CDD" id="cd07377">
    <property type="entry name" value="WHTH_GntR"/>
    <property type="match status" value="1"/>
</dbReference>
<dbReference type="Proteomes" id="UP000216354">
    <property type="component" value="Unassembled WGS sequence"/>
</dbReference>
<dbReference type="Pfam" id="PF00392">
    <property type="entry name" value="GntR"/>
    <property type="match status" value="1"/>
</dbReference>
<keyword evidence="3" id="KW-0805">Transcription regulation</keyword>
<dbReference type="Gene3D" id="3.90.1150.10">
    <property type="entry name" value="Aspartate Aminotransferase, domain 1"/>
    <property type="match status" value="1"/>
</dbReference>
<name>A0ABX4F243_9BORD</name>
<dbReference type="InterPro" id="IPR000524">
    <property type="entry name" value="Tscrpt_reg_HTH_GntR"/>
</dbReference>
<protein>
    <submittedName>
        <fullName evidence="7">GntR family transcriptional regulator</fullName>
    </submittedName>
</protein>
<comment type="caution">
    <text evidence="7">The sequence shown here is derived from an EMBL/GenBank/DDBJ whole genome shotgun (WGS) entry which is preliminary data.</text>
</comment>
<dbReference type="InterPro" id="IPR036390">
    <property type="entry name" value="WH_DNA-bd_sf"/>
</dbReference>